<dbReference type="PANTHER" id="PTHR45641:SF19">
    <property type="entry name" value="NEPHROCYSTIN-3"/>
    <property type="match status" value="1"/>
</dbReference>
<evidence type="ECO:0000313" key="4">
    <source>
        <dbReference type="EMBL" id="CAF1140748.1"/>
    </source>
</evidence>
<dbReference type="Proteomes" id="UP000663852">
    <property type="component" value="Unassembled WGS sequence"/>
</dbReference>
<accession>A0A814RYK8</accession>
<dbReference type="SUPFAM" id="SSF48452">
    <property type="entry name" value="TPR-like"/>
    <property type="match status" value="2"/>
</dbReference>
<dbReference type="PROSITE" id="PS50005">
    <property type="entry name" value="TPR"/>
    <property type="match status" value="3"/>
</dbReference>
<feature type="repeat" description="TPR" evidence="3">
    <location>
        <begin position="168"/>
        <end position="201"/>
    </location>
</feature>
<dbReference type="Gene3D" id="3.90.176.10">
    <property type="entry name" value="Toxin ADP-ribosyltransferase, Chain A, domain 1"/>
    <property type="match status" value="1"/>
</dbReference>
<feature type="repeat" description="TPR" evidence="3">
    <location>
        <begin position="252"/>
        <end position="285"/>
    </location>
</feature>
<dbReference type="AlphaFoldDB" id="A0A814RYK8"/>
<dbReference type="Gene3D" id="1.25.40.10">
    <property type="entry name" value="Tetratricopeptide repeat domain"/>
    <property type="match status" value="2"/>
</dbReference>
<organism evidence="4 5">
    <name type="scientific">Adineta ricciae</name>
    <name type="common">Rotifer</name>
    <dbReference type="NCBI Taxonomy" id="249248"/>
    <lineage>
        <taxon>Eukaryota</taxon>
        <taxon>Metazoa</taxon>
        <taxon>Spiralia</taxon>
        <taxon>Gnathifera</taxon>
        <taxon>Rotifera</taxon>
        <taxon>Eurotatoria</taxon>
        <taxon>Bdelloidea</taxon>
        <taxon>Adinetida</taxon>
        <taxon>Adinetidae</taxon>
        <taxon>Adineta</taxon>
    </lineage>
</organism>
<proteinExistence type="predicted"/>
<sequence length="441" mass="50791">MHSLYKPSLQSRVLKVYRGLSMTMATFRKTICAEVNNLIGFDSFLSTSLNDRIAIEFALEKQPPKTESVVFCIEIDVDQMKRPFADISRWSEFRREQEVLFSIGTVFQIVNVAKEKSSDGIWMVDLKSVNDNDEKLQVQTQQIQSALLEFFEDILKEQCDVNNHQQLPASYANVACMYYKQGEYDKSLAFYKKALDALNRLQPTDSLSKAKYITNVAKVQIALNNQSEALSLYEQALQIRRTLCKSDDPTLIHTLHTIGDIYCQKEDWNEAWKYYHQALELQLPALEASRLLDLSMIAATYICLGIVCYKQKRFAEALDSFLKALKQQREHLTEEHPVLAFLYNNIGAMHYKLKQYSAALTNQLTCLTIESKALPKDHKTFIETYENIATTYEKLGQFDQASEYAEKYVEQIKLHHSGNAQKLSEAADFLKRIQTSRDNLK</sequence>
<dbReference type="Pfam" id="PF13181">
    <property type="entry name" value="TPR_8"/>
    <property type="match status" value="1"/>
</dbReference>
<evidence type="ECO:0000256" key="1">
    <source>
        <dbReference type="ARBA" id="ARBA00022737"/>
    </source>
</evidence>
<gene>
    <name evidence="4" type="ORF">EDS130_LOCUS22075</name>
</gene>
<dbReference type="PANTHER" id="PTHR45641">
    <property type="entry name" value="TETRATRICOPEPTIDE REPEAT PROTEIN (AFU_ORTHOLOGUE AFUA_6G03870)"/>
    <property type="match status" value="1"/>
</dbReference>
<keyword evidence="1" id="KW-0677">Repeat</keyword>
<dbReference type="OrthoDB" id="5986190at2759"/>
<feature type="repeat" description="TPR" evidence="3">
    <location>
        <begin position="298"/>
        <end position="331"/>
    </location>
</feature>
<dbReference type="SMART" id="SM00028">
    <property type="entry name" value="TPR"/>
    <property type="match status" value="6"/>
</dbReference>
<name>A0A814RYK8_ADIRI</name>
<dbReference type="Pfam" id="PF13176">
    <property type="entry name" value="TPR_7"/>
    <property type="match status" value="1"/>
</dbReference>
<evidence type="ECO:0000256" key="3">
    <source>
        <dbReference type="PROSITE-ProRule" id="PRU00339"/>
    </source>
</evidence>
<dbReference type="InterPro" id="IPR011990">
    <property type="entry name" value="TPR-like_helical_dom_sf"/>
</dbReference>
<evidence type="ECO:0008006" key="6">
    <source>
        <dbReference type="Google" id="ProtNLM"/>
    </source>
</evidence>
<keyword evidence="2 3" id="KW-0802">TPR repeat</keyword>
<protein>
    <recommendedName>
        <fullName evidence="6">Tetratricopeptide repeat protein</fullName>
    </recommendedName>
</protein>
<reference evidence="4" key="1">
    <citation type="submission" date="2021-02" db="EMBL/GenBank/DDBJ databases">
        <authorList>
            <person name="Nowell W R."/>
        </authorList>
    </citation>
    <scope>NUCLEOTIDE SEQUENCE</scope>
</reference>
<dbReference type="SUPFAM" id="SSF56399">
    <property type="entry name" value="ADP-ribosylation"/>
    <property type="match status" value="1"/>
</dbReference>
<dbReference type="Pfam" id="PF13424">
    <property type="entry name" value="TPR_12"/>
    <property type="match status" value="2"/>
</dbReference>
<dbReference type="EMBL" id="CAJNOJ010000114">
    <property type="protein sequence ID" value="CAF1140748.1"/>
    <property type="molecule type" value="Genomic_DNA"/>
</dbReference>
<dbReference type="PROSITE" id="PS51996">
    <property type="entry name" value="TR_MART"/>
    <property type="match status" value="1"/>
</dbReference>
<dbReference type="InterPro" id="IPR019734">
    <property type="entry name" value="TPR_rpt"/>
</dbReference>
<evidence type="ECO:0000313" key="5">
    <source>
        <dbReference type="Proteomes" id="UP000663852"/>
    </source>
</evidence>
<comment type="caution">
    <text evidence="4">The sequence shown here is derived from an EMBL/GenBank/DDBJ whole genome shotgun (WGS) entry which is preliminary data.</text>
</comment>
<evidence type="ECO:0000256" key="2">
    <source>
        <dbReference type="ARBA" id="ARBA00022803"/>
    </source>
</evidence>